<dbReference type="CDD" id="cd06124">
    <property type="entry name" value="cupin_NimR-like_N"/>
    <property type="match status" value="1"/>
</dbReference>
<feature type="domain" description="HTH araC/xylS-type" evidence="3">
    <location>
        <begin position="140"/>
        <end position="237"/>
    </location>
</feature>
<dbReference type="PANTHER" id="PTHR11019:SF199">
    <property type="entry name" value="HTH-TYPE TRANSCRIPTIONAL REGULATOR NIMR"/>
    <property type="match status" value="1"/>
</dbReference>
<protein>
    <submittedName>
        <fullName evidence="4">AraC family transcriptional regulator</fullName>
    </submittedName>
</protein>
<dbReference type="InterPro" id="IPR014710">
    <property type="entry name" value="RmlC-like_jellyroll"/>
</dbReference>
<dbReference type="SUPFAM" id="SSF46689">
    <property type="entry name" value="Homeodomain-like"/>
    <property type="match status" value="1"/>
</dbReference>
<accession>A0ABR4Z7H2</accession>
<dbReference type="Gene3D" id="2.60.120.10">
    <property type="entry name" value="Jelly Rolls"/>
    <property type="match status" value="1"/>
</dbReference>
<dbReference type="Proteomes" id="UP000031364">
    <property type="component" value="Unassembled WGS sequence"/>
</dbReference>
<dbReference type="InterPro" id="IPR009057">
    <property type="entry name" value="Homeodomain-like_sf"/>
</dbReference>
<name>A0ABR4Z7H2_9NOCA</name>
<keyword evidence="1" id="KW-0805">Transcription regulation</keyword>
<proteinExistence type="predicted"/>
<evidence type="ECO:0000313" key="4">
    <source>
        <dbReference type="EMBL" id="KIA61296.1"/>
    </source>
</evidence>
<dbReference type="PROSITE" id="PS01124">
    <property type="entry name" value="HTH_ARAC_FAMILY_2"/>
    <property type="match status" value="1"/>
</dbReference>
<dbReference type="RefSeq" id="WP_043677795.1">
    <property type="nucleotide sequence ID" value="NZ_BDCI01000047.1"/>
</dbReference>
<reference evidence="4 5" key="1">
    <citation type="journal article" date="2014" name="Int. J. Syst. Evol. Microbiol.">
        <title>Nocardia vulneris sp. nov., isolated from wounds of human patients in North America.</title>
        <authorList>
            <person name="Lasker B.A."/>
            <person name="Bell M."/>
            <person name="Klenk H.P."/>
            <person name="Sproer C."/>
            <person name="Schumann C."/>
            <person name="Schumann P."/>
            <person name="Brown J.M."/>
        </authorList>
    </citation>
    <scope>NUCLEOTIDE SEQUENCE [LARGE SCALE GENOMIC DNA]</scope>
    <source>
        <strain evidence="4 5">W9851</strain>
    </source>
</reference>
<dbReference type="SUPFAM" id="SSF51182">
    <property type="entry name" value="RmlC-like cupins"/>
    <property type="match status" value="1"/>
</dbReference>
<dbReference type="Pfam" id="PF12833">
    <property type="entry name" value="HTH_18"/>
    <property type="match status" value="1"/>
</dbReference>
<evidence type="ECO:0000256" key="2">
    <source>
        <dbReference type="ARBA" id="ARBA00023163"/>
    </source>
</evidence>
<evidence type="ECO:0000259" key="3">
    <source>
        <dbReference type="PROSITE" id="PS01124"/>
    </source>
</evidence>
<dbReference type="InterPro" id="IPR011051">
    <property type="entry name" value="RmlC_Cupin_sf"/>
</dbReference>
<dbReference type="InterPro" id="IPR013096">
    <property type="entry name" value="Cupin_2"/>
</dbReference>
<keyword evidence="2" id="KW-0804">Transcription</keyword>
<dbReference type="SMART" id="SM00342">
    <property type="entry name" value="HTH_ARAC"/>
    <property type="match status" value="1"/>
</dbReference>
<organism evidence="4 5">
    <name type="scientific">Nocardia vulneris</name>
    <dbReference type="NCBI Taxonomy" id="1141657"/>
    <lineage>
        <taxon>Bacteria</taxon>
        <taxon>Bacillati</taxon>
        <taxon>Actinomycetota</taxon>
        <taxon>Actinomycetes</taxon>
        <taxon>Mycobacteriales</taxon>
        <taxon>Nocardiaceae</taxon>
        <taxon>Nocardia</taxon>
    </lineage>
</organism>
<dbReference type="InterPro" id="IPR018060">
    <property type="entry name" value="HTH_AraC"/>
</dbReference>
<sequence length="244" mass="27242">MSQIRQHFPAGEVIARHRHDVHQLMYVSSGIFAVRTDHGTWVAGAHRAVWTPAGTWHEHRVYGHADVHLLEFPAHDTLFPDESPTVLAVSALLRELLIAATEPELPRGESARLRAVIRDRLRSAHVTPLALPQPQDPRLAQACQLVVDDLSRPRTMTWLARRVGTSERHLARLFRGEFGTTYPQWRTTARVFHAMLELTAGASVTQTAHRCGWATPSAFVDTFSRTMGQTPGAYRAAAIDENAD</sequence>
<evidence type="ECO:0000256" key="1">
    <source>
        <dbReference type="ARBA" id="ARBA00023015"/>
    </source>
</evidence>
<dbReference type="Gene3D" id="1.10.10.60">
    <property type="entry name" value="Homeodomain-like"/>
    <property type="match status" value="2"/>
</dbReference>
<keyword evidence="5" id="KW-1185">Reference proteome</keyword>
<evidence type="ECO:0000313" key="5">
    <source>
        <dbReference type="Proteomes" id="UP000031364"/>
    </source>
</evidence>
<dbReference type="Pfam" id="PF07883">
    <property type="entry name" value="Cupin_2"/>
    <property type="match status" value="1"/>
</dbReference>
<comment type="caution">
    <text evidence="4">The sequence shown here is derived from an EMBL/GenBank/DDBJ whole genome shotgun (WGS) entry which is preliminary data.</text>
</comment>
<gene>
    <name evidence="4" type="ORF">FG87_31485</name>
</gene>
<dbReference type="PANTHER" id="PTHR11019">
    <property type="entry name" value="HTH-TYPE TRANSCRIPTIONAL REGULATOR NIMR"/>
    <property type="match status" value="1"/>
</dbReference>
<dbReference type="EMBL" id="JNFP01000047">
    <property type="protein sequence ID" value="KIA61296.1"/>
    <property type="molecule type" value="Genomic_DNA"/>
</dbReference>